<dbReference type="InterPro" id="IPR012837">
    <property type="entry name" value="NrdG"/>
</dbReference>
<dbReference type="EMBL" id="OP744025">
    <property type="protein sequence ID" value="UZZ64396.1"/>
    <property type="molecule type" value="Genomic_DNA"/>
</dbReference>
<dbReference type="PIRSF" id="PIRSF000368">
    <property type="entry name" value="NrdG"/>
    <property type="match status" value="1"/>
</dbReference>
<evidence type="ECO:0000256" key="4">
    <source>
        <dbReference type="ARBA" id="ARBA00022723"/>
    </source>
</evidence>
<dbReference type="Gene3D" id="3.20.20.70">
    <property type="entry name" value="Aldolase class I"/>
    <property type="match status" value="1"/>
</dbReference>
<dbReference type="GO" id="GO:0043365">
    <property type="term" value="F:[formate-C-acetyltransferase]-activating enzyme activity"/>
    <property type="evidence" value="ECO:0007669"/>
    <property type="project" value="InterPro"/>
</dbReference>
<dbReference type="GO" id="GO:0051539">
    <property type="term" value="F:4 iron, 4 sulfur cluster binding"/>
    <property type="evidence" value="ECO:0007669"/>
    <property type="project" value="UniProtKB-KW"/>
</dbReference>
<dbReference type="SFLD" id="SFLDG01063">
    <property type="entry name" value="activating_enzymes__group_1"/>
    <property type="match status" value="1"/>
</dbReference>
<dbReference type="Pfam" id="PF13353">
    <property type="entry name" value="Fer4_12"/>
    <property type="match status" value="1"/>
</dbReference>
<dbReference type="SFLD" id="SFLDF00299">
    <property type="entry name" value="anaerobic_ribonucleoside-triph"/>
    <property type="match status" value="1"/>
</dbReference>
<dbReference type="NCBIfam" id="TIGR02491">
    <property type="entry name" value="NrdG"/>
    <property type="match status" value="1"/>
</dbReference>
<proteinExistence type="predicted"/>
<accession>A0AAE9PSL7</accession>
<evidence type="ECO:0000256" key="1">
    <source>
        <dbReference type="ARBA" id="ARBA00001966"/>
    </source>
</evidence>
<comment type="cofactor">
    <cofactor evidence="1">
        <name>[4Fe-4S] cluster</name>
        <dbReference type="ChEBI" id="CHEBI:49883"/>
    </cofactor>
</comment>
<dbReference type="CDD" id="cd01335">
    <property type="entry name" value="Radical_SAM"/>
    <property type="match status" value="1"/>
</dbReference>
<sequence>MNICGYESTDFINGEGVRTSLWVSGCSHKCKGCFNQKAWSYRYGKEFTDEDMERLKKDLSRNFISGLSIMGGEPLDPENIDIVKRIIKEVKLCFGESKDIMVWTGYLFEDLDEEIKKHVDLIMDGKYNENKPTTKRFRGSDNQRLWKKVNGYWSTEDEGG</sequence>
<dbReference type="GO" id="GO:0004748">
    <property type="term" value="F:ribonucleoside-diphosphate reductase activity, thioredoxin disulfide as acceptor"/>
    <property type="evidence" value="ECO:0007669"/>
    <property type="project" value="TreeGrafter"/>
</dbReference>
<dbReference type="PANTHER" id="PTHR30352:SF2">
    <property type="entry name" value="ANAEROBIC RIBONUCLEOSIDE-TRIPHOSPHATE REDUCTASE-ACTIVATING PROTEIN"/>
    <property type="match status" value="1"/>
</dbReference>
<dbReference type="SUPFAM" id="SSF102114">
    <property type="entry name" value="Radical SAM enzymes"/>
    <property type="match status" value="1"/>
</dbReference>
<evidence type="ECO:0000256" key="2">
    <source>
        <dbReference type="ARBA" id="ARBA00022485"/>
    </source>
</evidence>
<organism evidence="7 8">
    <name type="scientific">Escherichia phage A5-4</name>
    <dbReference type="NCBI Taxonomy" id="2996162"/>
    <lineage>
        <taxon>Viruses</taxon>
        <taxon>Duplodnaviria</taxon>
        <taxon>Heunggongvirae</taxon>
        <taxon>Uroviricota</taxon>
        <taxon>Caudoviricetes</taxon>
        <taxon>Vequintavirinae</taxon>
    </lineage>
</organism>
<keyword evidence="8" id="KW-1185">Reference proteome</keyword>
<dbReference type="PANTHER" id="PTHR30352">
    <property type="entry name" value="PYRUVATE FORMATE-LYASE-ACTIVATING ENZYME"/>
    <property type="match status" value="1"/>
</dbReference>
<dbReference type="InterPro" id="IPR034457">
    <property type="entry name" value="Organic_radical-activating"/>
</dbReference>
<protein>
    <submittedName>
        <fullName evidence="7">Ribonucleotide reductase of class III (Anaerobic), activating protein</fullName>
    </submittedName>
</protein>
<keyword evidence="5" id="KW-0408">Iron</keyword>
<dbReference type="InterPro" id="IPR007197">
    <property type="entry name" value="rSAM"/>
</dbReference>
<keyword evidence="2" id="KW-0004">4Fe-4S</keyword>
<dbReference type="GO" id="GO:0046872">
    <property type="term" value="F:metal ion binding"/>
    <property type="evidence" value="ECO:0007669"/>
    <property type="project" value="UniProtKB-KW"/>
</dbReference>
<dbReference type="InterPro" id="IPR013785">
    <property type="entry name" value="Aldolase_TIM"/>
</dbReference>
<evidence type="ECO:0000313" key="8">
    <source>
        <dbReference type="Proteomes" id="UP001236076"/>
    </source>
</evidence>
<dbReference type="SFLD" id="SFLDG01066">
    <property type="entry name" value="organic_radical-activating_enz"/>
    <property type="match status" value="1"/>
</dbReference>
<keyword evidence="4" id="KW-0479">Metal-binding</keyword>
<evidence type="ECO:0000256" key="6">
    <source>
        <dbReference type="ARBA" id="ARBA00023014"/>
    </source>
</evidence>
<keyword evidence="3" id="KW-0949">S-adenosyl-L-methionine</keyword>
<evidence type="ECO:0000256" key="3">
    <source>
        <dbReference type="ARBA" id="ARBA00022691"/>
    </source>
</evidence>
<gene>
    <name evidence="7" type="ORF">A54_156</name>
</gene>
<evidence type="ECO:0000256" key="5">
    <source>
        <dbReference type="ARBA" id="ARBA00023004"/>
    </source>
</evidence>
<dbReference type="InterPro" id="IPR058240">
    <property type="entry name" value="rSAM_sf"/>
</dbReference>
<dbReference type="SFLD" id="SFLDS00029">
    <property type="entry name" value="Radical_SAM"/>
    <property type="match status" value="1"/>
</dbReference>
<reference evidence="7 8" key="1">
    <citation type="submission" date="2022-10" db="EMBL/GenBank/DDBJ databases">
        <authorList>
            <person name="Cortes-Martin A."/>
            <person name="Buttimer C.T.H."/>
            <person name="Hill C."/>
        </authorList>
    </citation>
    <scope>NUCLEOTIDE SEQUENCE [LARGE SCALE GENOMIC DNA]</scope>
</reference>
<keyword evidence="6" id="KW-0411">Iron-sulfur</keyword>
<dbReference type="Proteomes" id="UP001236076">
    <property type="component" value="Segment"/>
</dbReference>
<name>A0AAE9PSL7_9CAUD</name>
<evidence type="ECO:0000313" key="7">
    <source>
        <dbReference type="EMBL" id="UZZ64396.1"/>
    </source>
</evidence>